<dbReference type="PANTHER" id="PTHR23040">
    <property type="match status" value="1"/>
</dbReference>
<comment type="subcellular location">
    <subcellularLocation>
        <location evidence="1">Cytoplasm</location>
        <location evidence="1">Cytoskeleton</location>
        <location evidence="1">Cilium axoneme</location>
    </subcellularLocation>
</comment>
<dbReference type="GO" id="GO:0005930">
    <property type="term" value="C:axoneme"/>
    <property type="evidence" value="ECO:0007669"/>
    <property type="project" value="UniProtKB-SubCell"/>
</dbReference>
<dbReference type="STRING" id="6832.A0A553NE18"/>
<evidence type="ECO:0000313" key="12">
    <source>
        <dbReference type="Proteomes" id="UP000318571"/>
    </source>
</evidence>
<evidence type="ECO:0000256" key="9">
    <source>
        <dbReference type="PROSITE-ProRule" id="PRU00339"/>
    </source>
</evidence>
<evidence type="ECO:0000256" key="1">
    <source>
        <dbReference type="ARBA" id="ARBA00004430"/>
    </source>
</evidence>
<dbReference type="SUPFAM" id="SSF48452">
    <property type="entry name" value="TPR-like"/>
    <property type="match status" value="1"/>
</dbReference>
<comment type="caution">
    <text evidence="11">The sequence shown here is derived from an EMBL/GenBank/DDBJ whole genome shotgun (WGS) entry which is preliminary data.</text>
</comment>
<name>A0A553NE18_TIGCA</name>
<keyword evidence="4 9" id="KW-0802">TPR repeat</keyword>
<organism evidence="11 12">
    <name type="scientific">Tigriopus californicus</name>
    <name type="common">Marine copepod</name>
    <dbReference type="NCBI Taxonomy" id="6832"/>
    <lineage>
        <taxon>Eukaryota</taxon>
        <taxon>Metazoa</taxon>
        <taxon>Ecdysozoa</taxon>
        <taxon>Arthropoda</taxon>
        <taxon>Crustacea</taxon>
        <taxon>Multicrustacea</taxon>
        <taxon>Hexanauplia</taxon>
        <taxon>Copepoda</taxon>
        <taxon>Harpacticoida</taxon>
        <taxon>Harpacticidae</taxon>
        <taxon>Tigriopus</taxon>
    </lineage>
</organism>
<dbReference type="EMBL" id="VCGU01000458">
    <property type="protein sequence ID" value="TRY63658.1"/>
    <property type="molecule type" value="Genomic_DNA"/>
</dbReference>
<feature type="region of interest" description="Disordered" evidence="10">
    <location>
        <begin position="125"/>
        <end position="146"/>
    </location>
</feature>
<gene>
    <name evidence="11" type="ORF">TCAL_16585</name>
</gene>
<accession>A0A553NE18</accession>
<dbReference type="PROSITE" id="PS50005">
    <property type="entry name" value="TPR"/>
    <property type="match status" value="1"/>
</dbReference>
<evidence type="ECO:0000256" key="3">
    <source>
        <dbReference type="ARBA" id="ARBA00022737"/>
    </source>
</evidence>
<protein>
    <recommendedName>
        <fullName evidence="7">Outer dynein arm-docking complex subunit 4</fullName>
    </recommendedName>
    <alternativeName>
        <fullName evidence="8">Tetratricopeptide repeat protein 25</fullName>
    </alternativeName>
</protein>
<feature type="repeat" description="TPR" evidence="9">
    <location>
        <begin position="360"/>
        <end position="393"/>
    </location>
</feature>
<evidence type="ECO:0000256" key="4">
    <source>
        <dbReference type="ARBA" id="ARBA00022803"/>
    </source>
</evidence>
<dbReference type="InterPro" id="IPR019734">
    <property type="entry name" value="TPR_rpt"/>
</dbReference>
<keyword evidence="6" id="KW-0966">Cell projection</keyword>
<feature type="compositionally biased region" description="Low complexity" evidence="10">
    <location>
        <begin position="125"/>
        <end position="142"/>
    </location>
</feature>
<dbReference type="PANTHER" id="PTHR23040:SF1">
    <property type="entry name" value="OUTER DYNEIN ARM-DOCKING COMPLEX SUBUNIT 4"/>
    <property type="match status" value="1"/>
</dbReference>
<dbReference type="AlphaFoldDB" id="A0A553NE18"/>
<evidence type="ECO:0000256" key="6">
    <source>
        <dbReference type="ARBA" id="ARBA00023273"/>
    </source>
</evidence>
<evidence type="ECO:0000256" key="8">
    <source>
        <dbReference type="ARBA" id="ARBA00034143"/>
    </source>
</evidence>
<dbReference type="InterPro" id="IPR011990">
    <property type="entry name" value="TPR-like_helical_dom_sf"/>
</dbReference>
<keyword evidence="12" id="KW-1185">Reference proteome</keyword>
<feature type="compositionally biased region" description="Basic and acidic residues" evidence="10">
    <location>
        <begin position="177"/>
        <end position="196"/>
    </location>
</feature>
<dbReference type="Gene3D" id="1.25.40.10">
    <property type="entry name" value="Tetratricopeptide repeat domain"/>
    <property type="match status" value="1"/>
</dbReference>
<keyword evidence="3" id="KW-0677">Repeat</keyword>
<evidence type="ECO:0000256" key="10">
    <source>
        <dbReference type="SAM" id="MobiDB-lite"/>
    </source>
</evidence>
<reference evidence="11 12" key="1">
    <citation type="journal article" date="2018" name="Nat. Ecol. Evol.">
        <title>Genomic signatures of mitonuclear coevolution across populations of Tigriopus californicus.</title>
        <authorList>
            <person name="Barreto F.S."/>
            <person name="Watson E.T."/>
            <person name="Lima T.G."/>
            <person name="Willett C.S."/>
            <person name="Edmands S."/>
            <person name="Li W."/>
            <person name="Burton R.S."/>
        </authorList>
    </citation>
    <scope>NUCLEOTIDE SEQUENCE [LARGE SCALE GENOMIC DNA]</scope>
    <source>
        <strain evidence="11 12">San Diego</strain>
    </source>
</reference>
<proteinExistence type="predicted"/>
<evidence type="ECO:0000256" key="5">
    <source>
        <dbReference type="ARBA" id="ARBA00023212"/>
    </source>
</evidence>
<dbReference type="SMART" id="SM00028">
    <property type="entry name" value="TPR"/>
    <property type="match status" value="3"/>
</dbReference>
<evidence type="ECO:0000313" key="11">
    <source>
        <dbReference type="EMBL" id="TRY63658.1"/>
    </source>
</evidence>
<dbReference type="InterPro" id="IPR040111">
    <property type="entry name" value="ODAD4"/>
</dbReference>
<keyword evidence="2" id="KW-0963">Cytoplasm</keyword>
<keyword evidence="5" id="KW-0206">Cytoskeleton</keyword>
<feature type="region of interest" description="Disordered" evidence="10">
    <location>
        <begin position="173"/>
        <end position="196"/>
    </location>
</feature>
<evidence type="ECO:0000256" key="2">
    <source>
        <dbReference type="ARBA" id="ARBA00022490"/>
    </source>
</evidence>
<dbReference type="Proteomes" id="UP000318571">
    <property type="component" value="Chromosome 10"/>
</dbReference>
<evidence type="ECO:0000256" key="7">
    <source>
        <dbReference type="ARBA" id="ARBA00034139"/>
    </source>
</evidence>
<sequence length="517" mass="59099">MEREDQTRTTAVRDQLGSSTALDVARVKKPTSLLAAVIRKINEIEGFMKFEANLGVVEELFRELEQKVSTLKIAVEEEELRSGTLDSDRIALSNWWEEKSAKIERSKENIQGWIRRTQDSWVKPSDSVSVASSGRSRTSGVSNASSAARVELARKKAEAVAEKHLQTQLRKLRADKRKAQYEREDRERRAQRAADEEEEGFRLIEEEIRSSAQLEKNSKFSEELDVIEGVKNTSKVYKERLEIVSKSGGGKGRINGLTVIGKPPAPPPRRMLKKKRNRLYEEVLSDMKKLETRLKKHTNESGPEGLDTTEPKSRPHLEIYVDSDRAAGVSMFSRDIKRQFREVSEIKHVELTQQSSEHLWKVYRSSGSAFVKRQEFAKAIECFDRAIDLDVSFEGIYLDRCHCHLALGHLEEALVDAKTALSFEADYVNAMLLKARCHFRLGEYEFAGVWYHRFLRARPMSTLTKQARFGLSGSEMAIKKIVNDNLSAIELTNQEQAFKHFQNLLPEEQPLKLKNMS</sequence>